<reference evidence="1 2" key="1">
    <citation type="submission" date="2019-12" db="EMBL/GenBank/DDBJ databases">
        <title>Shinella kummerowiae sp. nov., a symbiotic bacterium isolated from root nodules of the herbal legume Kummerowia stipulacea.</title>
        <authorList>
            <person name="Gao J."/>
        </authorList>
    </citation>
    <scope>NUCLEOTIDE SEQUENCE [LARGE SCALE GENOMIC DNA]</scope>
    <source>
        <strain evidence="1 2">CCBAU 25048</strain>
    </source>
</reference>
<name>A0A6N8SK19_9HYPH</name>
<dbReference type="OrthoDB" id="8185119at2"/>
<evidence type="ECO:0000313" key="2">
    <source>
        <dbReference type="Proteomes" id="UP000435802"/>
    </source>
</evidence>
<protein>
    <submittedName>
        <fullName evidence="1">Uncharacterized protein</fullName>
    </submittedName>
</protein>
<accession>A0A6N8SK19</accession>
<keyword evidence="2" id="KW-1185">Reference proteome</keyword>
<sequence length="306" mass="33379">MSLGASPSLYGSYIVSAREVAGNFDAAILDFTTNDQQFLDIRNLTPEYMAGSYAGLLRHFAGAKCAPLALFMPQKKYVETGHGDKAYRLSRAICEKYGVSTLDFFLTLRGIARAGVSANEIFSDWAHLHVHYQAMVAEALVRRITNGDLTTPGDDVLRDAPCLSAVPAIDVEYVEAEERAFATSMVNHNVSTIRAGGGGSIRNAPYLLAVLHWIEDASGPVCFAGKRMVMKSFRKAWHRRFGFTHFRAPLAGRDEIRFAFGEHAGYLFESGFGHVANRPLAGDQADIVGFLKSNADPCVAGHALIN</sequence>
<comment type="caution">
    <text evidence="1">The sequence shown here is derived from an EMBL/GenBank/DDBJ whole genome shotgun (WGS) entry which is preliminary data.</text>
</comment>
<dbReference type="EMBL" id="WUMK01000027">
    <property type="protein sequence ID" value="MXN49455.1"/>
    <property type="molecule type" value="Genomic_DNA"/>
</dbReference>
<dbReference type="Proteomes" id="UP000435802">
    <property type="component" value="Unassembled WGS sequence"/>
</dbReference>
<evidence type="ECO:0000313" key="1">
    <source>
        <dbReference type="EMBL" id="MXN49455.1"/>
    </source>
</evidence>
<dbReference type="AlphaFoldDB" id="A0A6N8SK19"/>
<dbReference type="RefSeq" id="WP_160862922.1">
    <property type="nucleotide sequence ID" value="NZ_WUMK01000027.1"/>
</dbReference>
<proteinExistence type="predicted"/>
<organism evidence="1 2">
    <name type="scientific">Shinella kummerowiae</name>
    <dbReference type="NCBI Taxonomy" id="417745"/>
    <lineage>
        <taxon>Bacteria</taxon>
        <taxon>Pseudomonadati</taxon>
        <taxon>Pseudomonadota</taxon>
        <taxon>Alphaproteobacteria</taxon>
        <taxon>Hyphomicrobiales</taxon>
        <taxon>Rhizobiaceae</taxon>
        <taxon>Shinella</taxon>
    </lineage>
</organism>
<gene>
    <name evidence="1" type="ORF">GR138_30165</name>
</gene>
<dbReference type="SUPFAM" id="SSF52266">
    <property type="entry name" value="SGNH hydrolase"/>
    <property type="match status" value="1"/>
</dbReference>